<dbReference type="STRING" id="13333.W1PZT6"/>
<evidence type="ECO:0000313" key="3">
    <source>
        <dbReference type="Proteomes" id="UP000017836"/>
    </source>
</evidence>
<dbReference type="Proteomes" id="UP000017836">
    <property type="component" value="Unassembled WGS sequence"/>
</dbReference>
<feature type="region of interest" description="Disordered" evidence="1">
    <location>
        <begin position="1"/>
        <end position="21"/>
    </location>
</feature>
<gene>
    <name evidence="2" type="ORF">AMTR_s00049p00131180</name>
</gene>
<evidence type="ECO:0000256" key="1">
    <source>
        <dbReference type="SAM" id="MobiDB-lite"/>
    </source>
</evidence>
<reference evidence="3" key="1">
    <citation type="journal article" date="2013" name="Science">
        <title>The Amborella genome and the evolution of flowering plants.</title>
        <authorList>
            <consortium name="Amborella Genome Project"/>
        </authorList>
    </citation>
    <scope>NUCLEOTIDE SEQUENCE [LARGE SCALE GENOMIC DNA]</scope>
</reference>
<dbReference type="AlphaFoldDB" id="W1PZT6"/>
<accession>W1PZT6</accession>
<evidence type="ECO:0000313" key="2">
    <source>
        <dbReference type="EMBL" id="ERN13679.1"/>
    </source>
</evidence>
<protein>
    <submittedName>
        <fullName evidence="2">Uncharacterized protein</fullName>
    </submittedName>
</protein>
<keyword evidence="3" id="KW-1185">Reference proteome</keyword>
<dbReference type="Gramene" id="ERN13679">
    <property type="protein sequence ID" value="ERN13679"/>
    <property type="gene ID" value="AMTR_s00049p00131180"/>
</dbReference>
<sequence length="215" mass="22991">MSWTGDKVFNPQRAQFGDSPNPSHEPIFFSWMYGCLLKICRHRQQGHGRSSNLLQSPTLPSAKPVSQIQFSLPTPATPSESIPSHAIEPTNMMNKGDLFMSNAFKSPSSSSPPSSSALSSSMQGHGWMDNVASIGSKRTSGNGLVTSRSQAASWSGSFANMLGGETKLMDQKPLSMAAMDQKPLSIITQIIISGISTGYVPMNGGNLGNDLQVEL</sequence>
<feature type="compositionally biased region" description="Low complexity" evidence="1">
    <location>
        <begin position="106"/>
        <end position="121"/>
    </location>
</feature>
<proteinExistence type="predicted"/>
<dbReference type="EMBL" id="KI392567">
    <property type="protein sequence ID" value="ERN13679.1"/>
    <property type="molecule type" value="Genomic_DNA"/>
</dbReference>
<dbReference type="HOGENOM" id="CLU_1284851_0_0_1"/>
<name>W1PZT6_AMBTC</name>
<organism evidence="2 3">
    <name type="scientific">Amborella trichopoda</name>
    <dbReference type="NCBI Taxonomy" id="13333"/>
    <lineage>
        <taxon>Eukaryota</taxon>
        <taxon>Viridiplantae</taxon>
        <taxon>Streptophyta</taxon>
        <taxon>Embryophyta</taxon>
        <taxon>Tracheophyta</taxon>
        <taxon>Spermatophyta</taxon>
        <taxon>Magnoliopsida</taxon>
        <taxon>Amborellales</taxon>
        <taxon>Amborellaceae</taxon>
        <taxon>Amborella</taxon>
    </lineage>
</organism>
<feature type="region of interest" description="Disordered" evidence="1">
    <location>
        <begin position="100"/>
        <end position="123"/>
    </location>
</feature>